<dbReference type="Proteomes" id="UP001060261">
    <property type="component" value="Chromosome"/>
</dbReference>
<keyword evidence="1" id="KW-1133">Transmembrane helix</keyword>
<keyword evidence="1" id="KW-0812">Transmembrane</keyword>
<feature type="transmembrane region" description="Helical" evidence="1">
    <location>
        <begin position="20"/>
        <end position="44"/>
    </location>
</feature>
<dbReference type="RefSeq" id="WP_260561328.1">
    <property type="nucleotide sequence ID" value="NZ_BAABEC010000191.1"/>
</dbReference>
<proteinExistence type="predicted"/>
<protein>
    <submittedName>
        <fullName evidence="2">Uncharacterized protein</fullName>
    </submittedName>
</protein>
<name>A0ABY5YIX4_9DEIO</name>
<keyword evidence="1" id="KW-0472">Membrane</keyword>
<gene>
    <name evidence="2" type="ORF">N0D28_05280</name>
</gene>
<evidence type="ECO:0000313" key="3">
    <source>
        <dbReference type="Proteomes" id="UP001060261"/>
    </source>
</evidence>
<evidence type="ECO:0000313" key="2">
    <source>
        <dbReference type="EMBL" id="UWX65070.1"/>
    </source>
</evidence>
<dbReference type="EMBL" id="CP104213">
    <property type="protein sequence ID" value="UWX65070.1"/>
    <property type="molecule type" value="Genomic_DNA"/>
</dbReference>
<reference evidence="2" key="1">
    <citation type="submission" date="2022-09" db="EMBL/GenBank/DDBJ databases">
        <title>genome sequence of Deinococcus rubellus.</title>
        <authorList>
            <person name="Srinivasan S."/>
        </authorList>
    </citation>
    <scope>NUCLEOTIDE SEQUENCE</scope>
    <source>
        <strain evidence="2">Ant6</strain>
    </source>
</reference>
<evidence type="ECO:0000256" key="1">
    <source>
        <dbReference type="SAM" id="Phobius"/>
    </source>
</evidence>
<feature type="transmembrane region" description="Helical" evidence="1">
    <location>
        <begin position="50"/>
        <end position="71"/>
    </location>
</feature>
<keyword evidence="3" id="KW-1185">Reference proteome</keyword>
<accession>A0ABY5YIX4</accession>
<sequence length="264" mass="28327">MIEKPGTQNIQTTRSGPSIIVTTILGVLVLAAIAGAAIAVFNVALTTVTIAAFIIAVVAFVVLWPAILLGLRATRTKVEETVARALPIETLIAKRGDMEKLIAQKGQQLANARGYLQDFKRVIDESRGQLPEADIANWQNELGASNAAFAQAQTYYATMQDDLREFDLVIKKARIDMRLAEARGNVAGALQVARLSVAEQHTTEAALSEITRRSGRTAELLDAALLTQATNQQRRGGVPLPDLSASLGCESISAEPLSIRTDKP</sequence>
<organism evidence="2 3">
    <name type="scientific">Deinococcus rubellus</name>
    <dbReference type="NCBI Taxonomy" id="1889240"/>
    <lineage>
        <taxon>Bacteria</taxon>
        <taxon>Thermotogati</taxon>
        <taxon>Deinococcota</taxon>
        <taxon>Deinococci</taxon>
        <taxon>Deinococcales</taxon>
        <taxon>Deinococcaceae</taxon>
        <taxon>Deinococcus</taxon>
    </lineage>
</organism>